<accession>A0A1F6G5T4</accession>
<keyword evidence="4" id="KW-0408">Iron</keyword>
<protein>
    <submittedName>
        <fullName evidence="8">Uncharacterized protein</fullName>
    </submittedName>
</protein>
<dbReference type="SUPFAM" id="SSF52242">
    <property type="entry name" value="Cobalamin (vitamin B12)-binding domain"/>
    <property type="match status" value="1"/>
</dbReference>
<dbReference type="GO" id="GO:0003824">
    <property type="term" value="F:catalytic activity"/>
    <property type="evidence" value="ECO:0007669"/>
    <property type="project" value="InterPro"/>
</dbReference>
<proteinExistence type="predicted"/>
<dbReference type="InterPro" id="IPR036724">
    <property type="entry name" value="Cobalamin-bd_sf"/>
</dbReference>
<evidence type="ECO:0000256" key="2">
    <source>
        <dbReference type="ARBA" id="ARBA00022691"/>
    </source>
</evidence>
<dbReference type="SUPFAM" id="SSF102114">
    <property type="entry name" value="Radical SAM enzymes"/>
    <property type="match status" value="1"/>
</dbReference>
<dbReference type="InterPro" id="IPR058240">
    <property type="entry name" value="rSAM_sf"/>
</dbReference>
<dbReference type="InterPro" id="IPR051198">
    <property type="entry name" value="BchE-like"/>
</dbReference>
<dbReference type="InterPro" id="IPR007197">
    <property type="entry name" value="rSAM"/>
</dbReference>
<gene>
    <name evidence="8" type="ORF">A2527_01725</name>
</gene>
<evidence type="ECO:0000313" key="8">
    <source>
        <dbReference type="EMBL" id="OGG93475.1"/>
    </source>
</evidence>
<dbReference type="SFLD" id="SFLDG01082">
    <property type="entry name" value="B12-binding_domain_containing"/>
    <property type="match status" value="1"/>
</dbReference>
<dbReference type="GO" id="GO:0051539">
    <property type="term" value="F:4 iron, 4 sulfur cluster binding"/>
    <property type="evidence" value="ECO:0007669"/>
    <property type="project" value="UniProtKB-KW"/>
</dbReference>
<evidence type="ECO:0000256" key="3">
    <source>
        <dbReference type="ARBA" id="ARBA00022723"/>
    </source>
</evidence>
<dbReference type="EMBL" id="MFNE01000049">
    <property type="protein sequence ID" value="OGG93475.1"/>
    <property type="molecule type" value="Genomic_DNA"/>
</dbReference>
<dbReference type="InterPro" id="IPR023404">
    <property type="entry name" value="rSAM_horseshoe"/>
</dbReference>
<dbReference type="Proteomes" id="UP000178449">
    <property type="component" value="Unassembled WGS sequence"/>
</dbReference>
<dbReference type="SFLD" id="SFLDG01123">
    <property type="entry name" value="methyltransferase_(Class_B)"/>
    <property type="match status" value="1"/>
</dbReference>
<keyword evidence="5" id="KW-0411">Iron-sulfur</keyword>
<dbReference type="InterPro" id="IPR034466">
    <property type="entry name" value="Methyltransferase_Class_B"/>
</dbReference>
<evidence type="ECO:0000256" key="4">
    <source>
        <dbReference type="ARBA" id="ARBA00023004"/>
    </source>
</evidence>
<keyword evidence="2" id="KW-0949">S-adenosyl-L-methionine</keyword>
<reference evidence="8 9" key="1">
    <citation type="journal article" date="2016" name="Nat. Commun.">
        <title>Thousands of microbial genomes shed light on interconnected biogeochemical processes in an aquifer system.</title>
        <authorList>
            <person name="Anantharaman K."/>
            <person name="Brown C.T."/>
            <person name="Hug L.A."/>
            <person name="Sharon I."/>
            <person name="Castelle C.J."/>
            <person name="Probst A.J."/>
            <person name="Thomas B.C."/>
            <person name="Singh A."/>
            <person name="Wilkins M.J."/>
            <person name="Karaoz U."/>
            <person name="Brodie E.L."/>
            <person name="Williams K.H."/>
            <person name="Hubbard S.S."/>
            <person name="Banfield J.F."/>
        </authorList>
    </citation>
    <scope>NUCLEOTIDE SEQUENCE [LARGE SCALE GENOMIC DNA]</scope>
</reference>
<dbReference type="Pfam" id="PF02310">
    <property type="entry name" value="B12-binding"/>
    <property type="match status" value="1"/>
</dbReference>
<dbReference type="Gene3D" id="3.40.50.280">
    <property type="entry name" value="Cobalamin-binding domain"/>
    <property type="match status" value="1"/>
</dbReference>
<evidence type="ECO:0000313" key="9">
    <source>
        <dbReference type="Proteomes" id="UP000178449"/>
    </source>
</evidence>
<dbReference type="AlphaFoldDB" id="A0A1F6G5T4"/>
<feature type="domain" description="Radical SAM core" evidence="7">
    <location>
        <begin position="194"/>
        <end position="433"/>
    </location>
</feature>
<evidence type="ECO:0000259" key="6">
    <source>
        <dbReference type="PROSITE" id="PS51332"/>
    </source>
</evidence>
<comment type="caution">
    <text evidence="8">The sequence shown here is derived from an EMBL/GenBank/DDBJ whole genome shotgun (WGS) entry which is preliminary data.</text>
</comment>
<feature type="domain" description="B12-binding" evidence="6">
    <location>
        <begin position="10"/>
        <end position="149"/>
    </location>
</feature>
<dbReference type="PANTHER" id="PTHR43409">
    <property type="entry name" value="ANAEROBIC MAGNESIUM-PROTOPORPHYRIN IX MONOMETHYL ESTER CYCLASE-RELATED"/>
    <property type="match status" value="1"/>
</dbReference>
<dbReference type="PROSITE" id="PS51332">
    <property type="entry name" value="B12_BINDING"/>
    <property type="match status" value="1"/>
</dbReference>
<evidence type="ECO:0000259" key="7">
    <source>
        <dbReference type="PROSITE" id="PS51918"/>
    </source>
</evidence>
<dbReference type="STRING" id="1817772.A2527_01725"/>
<sequence>MKKEFMRTGKVLLIYPSMGFSGNFVRHAPLSLLYASMDLVARGVEVEFFDQRLYGENWREPLSEVIKDGLLVAGISVMSGTPIKMGIELTAFLKQALPQVPVVWGGPHPTFYPETVFTICPQVDYIVSGYGSRPFDLLVQAIEENNPEPNFPGIYYQKDGQLVANPSEQVFEYVDYKKIPYHLIKDYSVYGQLESKQIIFSMYSAYGCPYKCTFCSSPAYLKGFKHRWEKVEAMEVVDHVEYVQKNFGATYIYFIDDDSFVNLKHVETIIDEISRRKIPVELGFRGARVNEIKRMSDEFLDKLAAAGTDIMHIGAESGSNRILEILKKDCTVEDIIAVNQKLARHGQIKAAYNFIMGVPGETLEDMKKTRDLMLRLIKDNPSTMVFTPNKFRPLPGTELFEVAREQWDYKPPKTTEDWITLEAEGDHYAPWFNKRMISFSKLLLLGSYFIDHKIFRVTKGDTGVYKFLRAASWAYTPISNFRFRTGFDRFYIEYFFYQLGQRMSGLIFR</sequence>
<dbReference type="SFLD" id="SFLDS00029">
    <property type="entry name" value="Radical_SAM"/>
    <property type="match status" value="1"/>
</dbReference>
<organism evidence="8 9">
    <name type="scientific">Candidatus Lambdaproteobacteria bacterium RIFOXYD2_FULL_50_16</name>
    <dbReference type="NCBI Taxonomy" id="1817772"/>
    <lineage>
        <taxon>Bacteria</taxon>
        <taxon>Pseudomonadati</taxon>
        <taxon>Pseudomonadota</taxon>
        <taxon>Candidatus Lambdaproteobacteria</taxon>
    </lineage>
</organism>
<dbReference type="PROSITE" id="PS51918">
    <property type="entry name" value="RADICAL_SAM"/>
    <property type="match status" value="1"/>
</dbReference>
<dbReference type="InterPro" id="IPR006638">
    <property type="entry name" value="Elp3/MiaA/NifB-like_rSAM"/>
</dbReference>
<dbReference type="SMART" id="SM00729">
    <property type="entry name" value="Elp3"/>
    <property type="match status" value="1"/>
</dbReference>
<dbReference type="InterPro" id="IPR006158">
    <property type="entry name" value="Cobalamin-bd"/>
</dbReference>
<dbReference type="GO" id="GO:0046872">
    <property type="term" value="F:metal ion binding"/>
    <property type="evidence" value="ECO:0007669"/>
    <property type="project" value="UniProtKB-KW"/>
</dbReference>
<evidence type="ECO:0000256" key="5">
    <source>
        <dbReference type="ARBA" id="ARBA00023014"/>
    </source>
</evidence>
<keyword evidence="3" id="KW-0479">Metal-binding</keyword>
<comment type="cofactor">
    <cofactor evidence="1">
        <name>[4Fe-4S] cluster</name>
        <dbReference type="ChEBI" id="CHEBI:49883"/>
    </cofactor>
</comment>
<dbReference type="Pfam" id="PF04055">
    <property type="entry name" value="Radical_SAM"/>
    <property type="match status" value="1"/>
</dbReference>
<evidence type="ECO:0000256" key="1">
    <source>
        <dbReference type="ARBA" id="ARBA00001966"/>
    </source>
</evidence>
<dbReference type="Gene3D" id="3.80.30.20">
    <property type="entry name" value="tm_1862 like domain"/>
    <property type="match status" value="1"/>
</dbReference>
<dbReference type="CDD" id="cd01335">
    <property type="entry name" value="Radical_SAM"/>
    <property type="match status" value="1"/>
</dbReference>
<dbReference type="GO" id="GO:0031419">
    <property type="term" value="F:cobalamin binding"/>
    <property type="evidence" value="ECO:0007669"/>
    <property type="project" value="InterPro"/>
</dbReference>
<name>A0A1F6G5T4_9PROT</name>